<feature type="region of interest" description="Disordered" evidence="1">
    <location>
        <begin position="827"/>
        <end position="847"/>
    </location>
</feature>
<feature type="region of interest" description="Disordered" evidence="1">
    <location>
        <begin position="1063"/>
        <end position="1091"/>
    </location>
</feature>
<evidence type="ECO:0000313" key="5">
    <source>
        <dbReference type="Proteomes" id="UP001642520"/>
    </source>
</evidence>
<feature type="region of interest" description="Disordered" evidence="1">
    <location>
        <begin position="663"/>
        <end position="693"/>
    </location>
</feature>
<evidence type="ECO:0008006" key="6">
    <source>
        <dbReference type="Google" id="ProtNLM"/>
    </source>
</evidence>
<dbReference type="Pfam" id="PF24798">
    <property type="entry name" value="Ig-CFAP74_4th"/>
    <property type="match status" value="1"/>
</dbReference>
<dbReference type="InterPro" id="IPR056307">
    <property type="entry name" value="Ig-CFAP74_3rd"/>
</dbReference>
<feature type="domain" description="CFAP74 third Ig-like" evidence="2">
    <location>
        <begin position="401"/>
        <end position="497"/>
    </location>
</feature>
<dbReference type="PANTHER" id="PTHR22538">
    <property type="entry name" value="CILIA- AND FLAGELLA-ASSOCIATED PROTEIN 74"/>
    <property type="match status" value="1"/>
</dbReference>
<dbReference type="Gene3D" id="2.60.40.10">
    <property type="entry name" value="Immunoglobulins"/>
    <property type="match status" value="2"/>
</dbReference>
<evidence type="ECO:0000259" key="3">
    <source>
        <dbReference type="Pfam" id="PF24798"/>
    </source>
</evidence>
<name>A0ABP1P2B4_XYLVO</name>
<dbReference type="Pfam" id="PF24778">
    <property type="entry name" value="Ig-CFAP74_3rd"/>
    <property type="match status" value="1"/>
</dbReference>
<gene>
    <name evidence="4" type="ORF">XYLVIOL_LOCUS7270</name>
</gene>
<feature type="compositionally biased region" description="Basic and acidic residues" evidence="1">
    <location>
        <begin position="1151"/>
        <end position="1163"/>
    </location>
</feature>
<organism evidence="4 5">
    <name type="scientific">Xylocopa violacea</name>
    <name type="common">Violet carpenter bee</name>
    <name type="synonym">Apis violacea</name>
    <dbReference type="NCBI Taxonomy" id="135666"/>
    <lineage>
        <taxon>Eukaryota</taxon>
        <taxon>Metazoa</taxon>
        <taxon>Ecdysozoa</taxon>
        <taxon>Arthropoda</taxon>
        <taxon>Hexapoda</taxon>
        <taxon>Insecta</taxon>
        <taxon>Pterygota</taxon>
        <taxon>Neoptera</taxon>
        <taxon>Endopterygota</taxon>
        <taxon>Hymenoptera</taxon>
        <taxon>Apocrita</taxon>
        <taxon>Aculeata</taxon>
        <taxon>Apoidea</taxon>
        <taxon>Anthophila</taxon>
        <taxon>Apidae</taxon>
        <taxon>Xylocopa</taxon>
        <taxon>Xylocopa</taxon>
    </lineage>
</organism>
<protein>
    <recommendedName>
        <fullName evidence="6">Hydrocephalus-inducing protein</fullName>
    </recommendedName>
</protein>
<accession>A0ABP1P2B4</accession>
<dbReference type="InterPro" id="IPR056310">
    <property type="entry name" value="Ig-CFAP74_4th"/>
</dbReference>
<reference evidence="4 5" key="1">
    <citation type="submission" date="2024-08" db="EMBL/GenBank/DDBJ databases">
        <authorList>
            <person name="Will J Nash"/>
            <person name="Angela Man"/>
            <person name="Seanna McTaggart"/>
            <person name="Kendall Baker"/>
            <person name="Tom Barker"/>
            <person name="Leah Catchpole"/>
            <person name="Alex Durrant"/>
            <person name="Karim Gharbi"/>
            <person name="Naomi Irish"/>
            <person name="Gemy Kaithakottil"/>
            <person name="Debby Ku"/>
            <person name="Aaliyah Providence"/>
            <person name="Felix Shaw"/>
            <person name="David Swarbreck"/>
            <person name="Chris Watkins"/>
            <person name="Ann M. McCartney"/>
            <person name="Giulio Formenti"/>
            <person name="Alice Mouton"/>
            <person name="Noel Vella"/>
            <person name="Bjorn M von Reumont"/>
            <person name="Adriana Vella"/>
            <person name="Wilfried Haerty"/>
        </authorList>
    </citation>
    <scope>NUCLEOTIDE SEQUENCE [LARGE SCALE GENOMIC DNA]</scope>
</reference>
<feature type="domain" description="CFAP74 fourth Ig-like" evidence="3">
    <location>
        <begin position="523"/>
        <end position="590"/>
    </location>
</feature>
<dbReference type="InterPro" id="IPR013783">
    <property type="entry name" value="Ig-like_fold"/>
</dbReference>
<dbReference type="PANTHER" id="PTHR22538:SF0">
    <property type="entry name" value="CILIA- AND FLAGELLA-ASSOCIATED PROTEIN 74"/>
    <property type="match status" value="1"/>
</dbReference>
<dbReference type="Pfam" id="PF24771">
    <property type="entry name" value="Ig_CFAP74_1st"/>
    <property type="match status" value="1"/>
</dbReference>
<comment type="caution">
    <text evidence="4">The sequence shown here is derived from an EMBL/GenBank/DDBJ whole genome shotgun (WGS) entry which is preliminary data.</text>
</comment>
<evidence type="ECO:0000259" key="2">
    <source>
        <dbReference type="Pfam" id="PF24778"/>
    </source>
</evidence>
<dbReference type="EMBL" id="CAXAJV020001294">
    <property type="protein sequence ID" value="CAL7945540.1"/>
    <property type="molecule type" value="Genomic_DNA"/>
</dbReference>
<feature type="region of interest" description="Disordered" evidence="1">
    <location>
        <begin position="1151"/>
        <end position="1172"/>
    </location>
</feature>
<proteinExistence type="predicted"/>
<evidence type="ECO:0000313" key="4">
    <source>
        <dbReference type="EMBL" id="CAL7945540.1"/>
    </source>
</evidence>
<sequence>MIKCEQEKKKQLKLRQQRMIGIIKRVMQEMNNGTRSLKKPKGGPSKKIKFEIAEQSLVEIFSTREEACKHSFKITPSVPKLTKHDNKIHSEFKFERTGRITAEKKDTVLETEEITSESVMLKGSESSIEQVFPEDTCFFAIPSIVTFNDFEANKSYSRKLLIRNKTAKWAYLRFHKVHTEVWEPGVVEIDVMDAAKVKPGLDASINVKFSAVHEEVVTADICFLTLNPEDRKTLRQFRVPVRCTPRSAMPVIDPVELRFPTAPIWKYKDQKLNERVLGIFNNGRKSFSIAIEERNDRDHCFLWHFDQGELQTVESSILEDEIEGTNVENTSEDISNTRESRRMYRIEVPPKFKCNLNVSFRPRYVGLHHEIMEVYFLTDNKVFGKQSVPIWTEVTGYQIHLDPPCVDLGVLMIDSDVCQQIFNIINTGSSNVEVLIKTPRCLGGQISVYPKSTIVQPGIPCKITVRLMPESNIIANAKRYYDPALNMLEFPIQVQILSEDPEKPPPLLAKILVTLTTCHGLIIEPTNVDLGQVYTHESVYTELTLTNRSLLTQTYAFPLLPSSTEIHPNHGVGAILPGETIKLYLIYSPCPTDISGNEIGATGLSGAQSFLVRVATLAELAGRKKRVELIKLKDHLNAQSTVRRNRGFPPVLSVNLKTAEFKRQKNDREGTDSENVTYDDSVAKENSLGGEEETSDVSIEELDYFDRRNETNVVKVNAYIVDTLCELSEQIIKLPATPCGSFAMASLYLNGTNMASYPHCTCGIIKYRNEEFTASFEFKSSSDTINIIPHSGTLNRNERIDVNFLFQPKLPKSMIFEEDLRLEMNAEEQKMKSGKDDQSPRKGAADKNEEVFDVDKLTRENSLLETFEPCVSTIFITCAIDIEMKNGLKRNELLFAELICPITRPEILLLNEDREIVFERTAIGTSARKFLFVKNISNRSVKVEVSLLNPSGPFFVPPGRSIETGSVLKLPVTYKPLQENEEEDEEHFDVLSSRTRTRWSVKVSGRGVIPSYVLKPRFRIARLEVADEKSVELKMSIQNTGSCLLVFHLSLVDVLEGEIARVQEEPRHESTDKKRKGKIDGDSSRKSSKAIEFDDNLRPAEELAIFGGNLKPSQDRSCFSFWNLDENMQLVIPEKKKVEFGVRFHTGAERNVSDPKERVETTARGKKKDRKGMRADELKTSNYCYVAVVKFVLGNSTPHEIVIICSTK</sequence>
<evidence type="ECO:0000256" key="1">
    <source>
        <dbReference type="SAM" id="MobiDB-lite"/>
    </source>
</evidence>
<dbReference type="Proteomes" id="UP001642520">
    <property type="component" value="Unassembled WGS sequence"/>
</dbReference>
<keyword evidence="5" id="KW-1185">Reference proteome</keyword>